<proteinExistence type="predicted"/>
<gene>
    <name evidence="4" type="ORF">GHV41_14960</name>
</gene>
<dbReference type="InterPro" id="IPR001867">
    <property type="entry name" value="OmpR/PhoB-type_DNA-bd"/>
</dbReference>
<dbReference type="AlphaFoldDB" id="A0A5Q2VF76"/>
<dbReference type="Proteomes" id="UP000381260">
    <property type="component" value="Chromosome"/>
</dbReference>
<organism evidence="4 5">
    <name type="scientific">Serratia proteamaculans</name>
    <dbReference type="NCBI Taxonomy" id="28151"/>
    <lineage>
        <taxon>Bacteria</taxon>
        <taxon>Pseudomonadati</taxon>
        <taxon>Pseudomonadota</taxon>
        <taxon>Gammaproteobacteria</taxon>
        <taxon>Enterobacterales</taxon>
        <taxon>Yersiniaceae</taxon>
        <taxon>Serratia</taxon>
    </lineage>
</organism>
<name>A0A5Q2VF76_SERPR</name>
<dbReference type="CDD" id="cd00383">
    <property type="entry name" value="trans_reg_C"/>
    <property type="match status" value="1"/>
</dbReference>
<dbReference type="PROSITE" id="PS51755">
    <property type="entry name" value="OMPR_PHOB"/>
    <property type="match status" value="1"/>
</dbReference>
<dbReference type="SUPFAM" id="SSF46894">
    <property type="entry name" value="C-terminal effector domain of the bipartite response regulators"/>
    <property type="match status" value="1"/>
</dbReference>
<keyword evidence="1 2" id="KW-0238">DNA-binding</keyword>
<evidence type="ECO:0000259" key="3">
    <source>
        <dbReference type="PROSITE" id="PS51755"/>
    </source>
</evidence>
<evidence type="ECO:0000313" key="4">
    <source>
        <dbReference type="EMBL" id="QGH62043.1"/>
    </source>
</evidence>
<dbReference type="EMBL" id="CP045913">
    <property type="protein sequence ID" value="QGH62043.1"/>
    <property type="molecule type" value="Genomic_DNA"/>
</dbReference>
<evidence type="ECO:0000256" key="2">
    <source>
        <dbReference type="PROSITE-ProRule" id="PRU01091"/>
    </source>
</evidence>
<sequence>MGKIQITKKVYYEQDTHAFFDGKRLILTLPHSQARLFDLILTLGMRCPVRKEQLINELWGKEAFFDFSPAINQKIYTLRKELKTIELDDLIITVPRVGYKINSIFSIVQGKETTTVNDDGGFWQRMMKWIQSTLQKISF</sequence>
<reference evidence="4 5" key="1">
    <citation type="submission" date="2019-11" db="EMBL/GenBank/DDBJ databases">
        <title>The Phosphoenolpyruvate Phosphotransferase System Regulates Serratia proteamaculans 336X Biofilm Formation and Wheat Roots colonization.</title>
        <authorList>
            <person name="Liu F."/>
        </authorList>
    </citation>
    <scope>NUCLEOTIDE SEQUENCE [LARGE SCALE GENOMIC DNA]</scope>
    <source>
        <strain evidence="4 5">336X</strain>
    </source>
</reference>
<evidence type="ECO:0000313" key="5">
    <source>
        <dbReference type="Proteomes" id="UP000381260"/>
    </source>
</evidence>
<feature type="DNA-binding region" description="OmpR/PhoB-type" evidence="2">
    <location>
        <begin position="1"/>
        <end position="103"/>
    </location>
</feature>
<evidence type="ECO:0000256" key="1">
    <source>
        <dbReference type="ARBA" id="ARBA00023125"/>
    </source>
</evidence>
<accession>A0A5Q2VF76</accession>
<dbReference type="RefSeq" id="WP_153859073.1">
    <property type="nucleotide sequence ID" value="NZ_CP045913.1"/>
</dbReference>
<dbReference type="GO" id="GO:0000160">
    <property type="term" value="P:phosphorelay signal transduction system"/>
    <property type="evidence" value="ECO:0007669"/>
    <property type="project" value="InterPro"/>
</dbReference>
<dbReference type="InterPro" id="IPR016032">
    <property type="entry name" value="Sig_transdc_resp-reg_C-effctor"/>
</dbReference>
<dbReference type="SMART" id="SM00862">
    <property type="entry name" value="Trans_reg_C"/>
    <property type="match status" value="1"/>
</dbReference>
<dbReference type="Gene3D" id="1.10.10.10">
    <property type="entry name" value="Winged helix-like DNA-binding domain superfamily/Winged helix DNA-binding domain"/>
    <property type="match status" value="1"/>
</dbReference>
<dbReference type="InterPro" id="IPR036388">
    <property type="entry name" value="WH-like_DNA-bd_sf"/>
</dbReference>
<protein>
    <recommendedName>
        <fullName evidence="3">OmpR/PhoB-type domain-containing protein</fullName>
    </recommendedName>
</protein>
<feature type="domain" description="OmpR/PhoB-type" evidence="3">
    <location>
        <begin position="1"/>
        <end position="103"/>
    </location>
</feature>
<dbReference type="Pfam" id="PF00486">
    <property type="entry name" value="Trans_reg_C"/>
    <property type="match status" value="1"/>
</dbReference>
<dbReference type="GO" id="GO:0006355">
    <property type="term" value="P:regulation of DNA-templated transcription"/>
    <property type="evidence" value="ECO:0007669"/>
    <property type="project" value="InterPro"/>
</dbReference>
<dbReference type="GO" id="GO:0003677">
    <property type="term" value="F:DNA binding"/>
    <property type="evidence" value="ECO:0007669"/>
    <property type="project" value="UniProtKB-UniRule"/>
</dbReference>